<dbReference type="NCBIfam" id="TIGR03353">
    <property type="entry name" value="VI_chp_4"/>
    <property type="match status" value="1"/>
</dbReference>
<dbReference type="RefSeq" id="WP_169624632.1">
    <property type="nucleotide sequence ID" value="NZ_JABBNT010000002.1"/>
</dbReference>
<dbReference type="PANTHER" id="PTHR35566">
    <property type="entry name" value="BLR3599 PROTEIN"/>
    <property type="match status" value="1"/>
</dbReference>
<protein>
    <submittedName>
        <fullName evidence="1">Type VI secretion system baseplate subunit TssK</fullName>
    </submittedName>
</protein>
<gene>
    <name evidence="1" type="primary">tssK</name>
    <name evidence="1" type="ORF">HH303_07620</name>
</gene>
<dbReference type="PANTHER" id="PTHR35566:SF1">
    <property type="entry name" value="TYPE VI SECRETION SYSTEM BASEPLATE COMPONENT TSSK1"/>
    <property type="match status" value="1"/>
</dbReference>
<organism evidence="1 2">
    <name type="scientific">Pacificispira spongiicola</name>
    <dbReference type="NCBI Taxonomy" id="2729598"/>
    <lineage>
        <taxon>Bacteria</taxon>
        <taxon>Pseudomonadati</taxon>
        <taxon>Pseudomonadota</taxon>
        <taxon>Alphaproteobacteria</taxon>
        <taxon>Rhodospirillales</taxon>
        <taxon>Rhodospirillaceae</taxon>
        <taxon>Pacificispira</taxon>
    </lineage>
</organism>
<evidence type="ECO:0000313" key="2">
    <source>
        <dbReference type="Proteomes" id="UP000539372"/>
    </source>
</evidence>
<dbReference type="Proteomes" id="UP000539372">
    <property type="component" value="Unassembled WGS sequence"/>
</dbReference>
<reference evidence="1 2" key="1">
    <citation type="submission" date="2020-04" db="EMBL/GenBank/DDBJ databases">
        <title>Rhodospirillaceae bacterium KN72 isolated from deep sea.</title>
        <authorList>
            <person name="Zhang D.-C."/>
        </authorList>
    </citation>
    <scope>NUCLEOTIDE SEQUENCE [LARGE SCALE GENOMIC DNA]</scope>
    <source>
        <strain evidence="1 2">KN72</strain>
    </source>
</reference>
<dbReference type="Pfam" id="PF05936">
    <property type="entry name" value="T6SS_VasE"/>
    <property type="match status" value="1"/>
</dbReference>
<keyword evidence="2" id="KW-1185">Reference proteome</keyword>
<dbReference type="AlphaFoldDB" id="A0A7Y0DZ93"/>
<evidence type="ECO:0000313" key="1">
    <source>
        <dbReference type="EMBL" id="NMM44342.1"/>
    </source>
</evidence>
<dbReference type="InterPro" id="IPR010263">
    <property type="entry name" value="T6SS_TssK"/>
</dbReference>
<proteinExistence type="predicted"/>
<sequence>MPRSARELPDAIQWHEGMLLAPQHFQQLAVRGEELVAYHALTASPFHWGIRHLKIDPVQLVSGVLRVLELEAVMPDGLIVSHMQGDEEPLEIDLTPIQSDLAGDGLPVYLSVPVRRLGGQATRGDLPRYGAVEGMPVSDEETGESEISIPRLKPRLSLHAVETLPAKYVGLPVARVAVREEAFTLTNFVPPQLFVTRMSVLGEMCQTLATRLREKAVYLAERARTPLGQSDRPMMREMQATLQGIVSGLPVLEAMLKTDRTHPFSLYLALCQIVGSMTAVGGALVPPVLAAYDHDDPRISYAAACDFIVQMLDRISESYTAIPFIEEDGIFSLKLEQDWCDDDLTVGVRARPEATESDVIAWMEGALVGSESVITPMRERRVLGAPRHRIDREQALDLVPTRGVVLFKIEMNFDDIVPGENLSILSGDKGRREGPQEIVLYIRNPSSDNR</sequence>
<dbReference type="EMBL" id="JABBNT010000002">
    <property type="protein sequence ID" value="NMM44342.1"/>
    <property type="molecule type" value="Genomic_DNA"/>
</dbReference>
<accession>A0A7Y0DZ93</accession>
<name>A0A7Y0DZ93_9PROT</name>
<comment type="caution">
    <text evidence="1">The sequence shown here is derived from an EMBL/GenBank/DDBJ whole genome shotgun (WGS) entry which is preliminary data.</text>
</comment>